<keyword evidence="2 11" id="KW-0645">Protease</keyword>
<dbReference type="InterPro" id="IPR009003">
    <property type="entry name" value="Peptidase_S1_PA"/>
</dbReference>
<feature type="binding site" evidence="8">
    <location>
        <position position="148"/>
    </location>
    <ligand>
        <name>substrate</name>
    </ligand>
</feature>
<dbReference type="PROSITE" id="PS50106">
    <property type="entry name" value="PDZ"/>
    <property type="match status" value="1"/>
</dbReference>
<gene>
    <name evidence="11" type="ORF">BC781_104190</name>
</gene>
<dbReference type="InterPro" id="IPR036034">
    <property type="entry name" value="PDZ_sf"/>
</dbReference>
<dbReference type="GO" id="GO:0004252">
    <property type="term" value="F:serine-type endopeptidase activity"/>
    <property type="evidence" value="ECO:0007669"/>
    <property type="project" value="InterPro"/>
</dbReference>
<feature type="active site" description="Charge relay system" evidence="7">
    <location>
        <position position="178"/>
    </location>
</feature>
<dbReference type="PANTHER" id="PTHR22939">
    <property type="entry name" value="SERINE PROTEASE FAMILY S1C HTRA-RELATED"/>
    <property type="match status" value="1"/>
</dbReference>
<evidence type="ECO:0000259" key="10">
    <source>
        <dbReference type="PROSITE" id="PS50106"/>
    </source>
</evidence>
<evidence type="ECO:0000313" key="11">
    <source>
        <dbReference type="EMBL" id="PWJ40924.1"/>
    </source>
</evidence>
<evidence type="ECO:0000256" key="7">
    <source>
        <dbReference type="PIRSR" id="PIRSR611782-1"/>
    </source>
</evidence>
<dbReference type="Gene3D" id="2.40.10.120">
    <property type="match status" value="1"/>
</dbReference>
<dbReference type="GO" id="GO:0006508">
    <property type="term" value="P:proteolysis"/>
    <property type="evidence" value="ECO:0007669"/>
    <property type="project" value="UniProtKB-KW"/>
</dbReference>
<feature type="domain" description="PDZ" evidence="10">
    <location>
        <begin position="313"/>
        <end position="393"/>
    </location>
</feature>
<comment type="caution">
    <text evidence="11">The sequence shown here is derived from an EMBL/GenBank/DDBJ whole genome shotgun (WGS) entry which is preliminary data.</text>
</comment>
<evidence type="ECO:0000256" key="1">
    <source>
        <dbReference type="ARBA" id="ARBA00010541"/>
    </source>
</evidence>
<proteinExistence type="inferred from homology"/>
<protein>
    <submittedName>
        <fullName evidence="11">Do/DeqQ family serine protease</fullName>
    </submittedName>
</protein>
<dbReference type="SUPFAM" id="SSF50156">
    <property type="entry name" value="PDZ domain-like"/>
    <property type="match status" value="1"/>
</dbReference>
<evidence type="ECO:0000313" key="12">
    <source>
        <dbReference type="Proteomes" id="UP000245535"/>
    </source>
</evidence>
<evidence type="ECO:0000256" key="5">
    <source>
        <dbReference type="ARBA" id="ARBA00022801"/>
    </source>
</evidence>
<dbReference type="SUPFAM" id="SSF50494">
    <property type="entry name" value="Trypsin-like serine proteases"/>
    <property type="match status" value="1"/>
</dbReference>
<sequence length="510" mass="55651">MIMTNRKLFFSLMTASVLGGAIAIGVNTYLTPQNEVKFQSISDQQDHFKLTNYNNDSDKKAYQVPQGLNFVDAAEKVTPAVVHVKCYYKGNYSQGRSRSPEDIFREFFGERSAPRQEQQQPEEDSWAGMSTGSGVILTDDGYIATNNHVVEKADKIEIVLNDKRLFEAEVIGTDPTTDLALLKIEEKGLPFVPYGNSDDVRVGEWVLAVGNPFNLTSTVTAGIISAKARNINILQRSRENYAIESFLQTDAAVNPGNSGGALVDLKGNLIGINTAIASRTGSYSGYSFAVPSELVKKVLDDLRNYGVVQRAILGVQILGVNAEIAEEYGLKNVEGVYIAGVAEGSGADRAGLEKGDVVLKVGGVRVNESSELQEQIARKRPGETVTLLIRRGSDEMEKEVELRNMQNEVSLAKGRTTIDDLKGELGVTVKALSDDEKEELNLENGVKITSIEKGKLYDSRVQEGFVVTHIDKEPVSSADQFYRKLSKKSGGVLLEGVYPNGEKGFYGLGL</sequence>
<comment type="similarity">
    <text evidence="1">Belongs to the peptidase S1C family.</text>
</comment>
<dbReference type="EMBL" id="QGDO01000004">
    <property type="protein sequence ID" value="PWJ40924.1"/>
    <property type="molecule type" value="Genomic_DNA"/>
</dbReference>
<keyword evidence="12" id="KW-1185">Reference proteome</keyword>
<feature type="active site" description="Charge relay system" evidence="7">
    <location>
        <position position="258"/>
    </location>
</feature>
<organism evidence="11 12">
    <name type="scientific">Sediminitomix flava</name>
    <dbReference type="NCBI Taxonomy" id="379075"/>
    <lineage>
        <taxon>Bacteria</taxon>
        <taxon>Pseudomonadati</taxon>
        <taxon>Bacteroidota</taxon>
        <taxon>Cytophagia</taxon>
        <taxon>Cytophagales</taxon>
        <taxon>Flammeovirgaceae</taxon>
        <taxon>Sediminitomix</taxon>
    </lineage>
</organism>
<evidence type="ECO:0000256" key="9">
    <source>
        <dbReference type="SAM" id="MobiDB-lite"/>
    </source>
</evidence>
<dbReference type="NCBIfam" id="TIGR02037">
    <property type="entry name" value="degP_htrA_DO"/>
    <property type="match status" value="1"/>
</dbReference>
<dbReference type="InterPro" id="IPR011782">
    <property type="entry name" value="Pept_S1C_Do"/>
</dbReference>
<feature type="binding site" evidence="8">
    <location>
        <begin position="256"/>
        <end position="258"/>
    </location>
    <ligand>
        <name>substrate</name>
    </ligand>
</feature>
<keyword evidence="6" id="KW-0720">Serine protease</keyword>
<keyword evidence="3" id="KW-0732">Signal</keyword>
<dbReference type="Pfam" id="PF13180">
    <property type="entry name" value="PDZ_2"/>
    <property type="match status" value="1"/>
</dbReference>
<dbReference type="SMART" id="SM00228">
    <property type="entry name" value="PDZ"/>
    <property type="match status" value="2"/>
</dbReference>
<dbReference type="PRINTS" id="PR00834">
    <property type="entry name" value="PROTEASES2C"/>
</dbReference>
<evidence type="ECO:0000256" key="6">
    <source>
        <dbReference type="ARBA" id="ARBA00022825"/>
    </source>
</evidence>
<evidence type="ECO:0000256" key="2">
    <source>
        <dbReference type="ARBA" id="ARBA00022670"/>
    </source>
</evidence>
<evidence type="ECO:0000256" key="4">
    <source>
        <dbReference type="ARBA" id="ARBA00022737"/>
    </source>
</evidence>
<feature type="binding site" evidence="8">
    <location>
        <position position="178"/>
    </location>
    <ligand>
        <name>substrate</name>
    </ligand>
</feature>
<dbReference type="Proteomes" id="UP000245535">
    <property type="component" value="Unassembled WGS sequence"/>
</dbReference>
<feature type="active site" description="Charge relay system" evidence="7">
    <location>
        <position position="148"/>
    </location>
</feature>
<evidence type="ECO:0000256" key="3">
    <source>
        <dbReference type="ARBA" id="ARBA00022729"/>
    </source>
</evidence>
<keyword evidence="4" id="KW-0677">Repeat</keyword>
<name>A0A315Z9P7_SEDFL</name>
<dbReference type="InterPro" id="IPR001478">
    <property type="entry name" value="PDZ"/>
</dbReference>
<evidence type="ECO:0000256" key="8">
    <source>
        <dbReference type="PIRSR" id="PIRSR611782-2"/>
    </source>
</evidence>
<dbReference type="PANTHER" id="PTHR22939:SF129">
    <property type="entry name" value="SERINE PROTEASE HTRA2, MITOCHONDRIAL"/>
    <property type="match status" value="1"/>
</dbReference>
<reference evidence="11 12" key="1">
    <citation type="submission" date="2018-03" db="EMBL/GenBank/DDBJ databases">
        <title>Genomic Encyclopedia of Archaeal and Bacterial Type Strains, Phase II (KMG-II): from individual species to whole genera.</title>
        <authorList>
            <person name="Goeker M."/>
        </authorList>
    </citation>
    <scope>NUCLEOTIDE SEQUENCE [LARGE SCALE GENOMIC DNA]</scope>
    <source>
        <strain evidence="11 12">DSM 28229</strain>
    </source>
</reference>
<dbReference type="Pfam" id="PF13365">
    <property type="entry name" value="Trypsin_2"/>
    <property type="match status" value="1"/>
</dbReference>
<feature type="region of interest" description="Disordered" evidence="9">
    <location>
        <begin position="110"/>
        <end position="129"/>
    </location>
</feature>
<keyword evidence="5" id="KW-0378">Hydrolase</keyword>
<dbReference type="Gene3D" id="2.30.42.10">
    <property type="match status" value="2"/>
</dbReference>
<dbReference type="InterPro" id="IPR001940">
    <property type="entry name" value="Peptidase_S1C"/>
</dbReference>
<dbReference type="AlphaFoldDB" id="A0A315Z9P7"/>
<accession>A0A315Z9P7</accession>